<dbReference type="PRINTS" id="PR00320">
    <property type="entry name" value="GPROTEINBRPT"/>
</dbReference>
<dbReference type="SUPFAM" id="SSF50978">
    <property type="entry name" value="WD40 repeat-like"/>
    <property type="match status" value="1"/>
</dbReference>
<dbReference type="PANTHER" id="PTHR19879">
    <property type="entry name" value="TRANSCRIPTION INITIATION FACTOR TFIID"/>
    <property type="match status" value="1"/>
</dbReference>
<evidence type="ECO:0000256" key="1">
    <source>
        <dbReference type="ARBA" id="ARBA00022574"/>
    </source>
</evidence>
<dbReference type="InterPro" id="IPR019775">
    <property type="entry name" value="WD40_repeat_CS"/>
</dbReference>
<keyword evidence="1 3" id="KW-0853">WD repeat</keyword>
<dbReference type="OrthoDB" id="10264588at2759"/>
<feature type="repeat" description="WD" evidence="3">
    <location>
        <begin position="120"/>
        <end position="161"/>
    </location>
</feature>
<comment type="caution">
    <text evidence="4">The sequence shown here is derived from an EMBL/GenBank/DDBJ whole genome shotgun (WGS) entry which is preliminary data.</text>
</comment>
<sequence length="194" mass="22538">FDHSFLFASCLEERERYAFFLKKKRGNEMHLIVEYWLRLADICFMWIDDLEMIVLRYALVNDKKKDKYPKYFKASKVLQGHLDFVNCVKFSPDGSNIVSASNDTTIRVWDVKTGNQLGILQGHTDIVNDAQFSLNGEMIVSCSNDTTIRLWDAKSYLEIRKLIGHFNGVTRVQFSSISKMIVSGSYDQTIRLWD</sequence>
<dbReference type="SMART" id="SM00320">
    <property type="entry name" value="WD40"/>
    <property type="match status" value="3"/>
</dbReference>
<organism evidence="4 5">
    <name type="scientific">Reticulomyxa filosa</name>
    <dbReference type="NCBI Taxonomy" id="46433"/>
    <lineage>
        <taxon>Eukaryota</taxon>
        <taxon>Sar</taxon>
        <taxon>Rhizaria</taxon>
        <taxon>Retaria</taxon>
        <taxon>Foraminifera</taxon>
        <taxon>Monothalamids</taxon>
        <taxon>Reticulomyxidae</taxon>
        <taxon>Reticulomyxa</taxon>
    </lineage>
</organism>
<accession>X6L917</accession>
<feature type="repeat" description="WD" evidence="3">
    <location>
        <begin position="162"/>
        <end position="194"/>
    </location>
</feature>
<dbReference type="InterPro" id="IPR020472">
    <property type="entry name" value="WD40_PAC1"/>
</dbReference>
<keyword evidence="5" id="KW-1185">Reference proteome</keyword>
<feature type="repeat" description="WD" evidence="3">
    <location>
        <begin position="78"/>
        <end position="119"/>
    </location>
</feature>
<reference evidence="4 5" key="1">
    <citation type="journal article" date="2013" name="Curr. Biol.">
        <title>The Genome of the Foraminiferan Reticulomyxa filosa.</title>
        <authorList>
            <person name="Glockner G."/>
            <person name="Hulsmann N."/>
            <person name="Schleicher M."/>
            <person name="Noegel A.A."/>
            <person name="Eichinger L."/>
            <person name="Gallinger C."/>
            <person name="Pawlowski J."/>
            <person name="Sierra R."/>
            <person name="Euteneuer U."/>
            <person name="Pillet L."/>
            <person name="Moustafa A."/>
            <person name="Platzer M."/>
            <person name="Groth M."/>
            <person name="Szafranski K."/>
            <person name="Schliwa M."/>
        </authorList>
    </citation>
    <scope>NUCLEOTIDE SEQUENCE [LARGE SCALE GENOMIC DNA]</scope>
</reference>
<dbReference type="InterPro" id="IPR015943">
    <property type="entry name" value="WD40/YVTN_repeat-like_dom_sf"/>
</dbReference>
<dbReference type="Pfam" id="PF00400">
    <property type="entry name" value="WD40"/>
    <property type="match status" value="3"/>
</dbReference>
<dbReference type="EMBL" id="ASPP01046464">
    <property type="protein sequence ID" value="ETN98527.1"/>
    <property type="molecule type" value="Genomic_DNA"/>
</dbReference>
<dbReference type="AlphaFoldDB" id="X6L917"/>
<dbReference type="PROSITE" id="PS50294">
    <property type="entry name" value="WD_REPEATS_REGION"/>
    <property type="match status" value="3"/>
</dbReference>
<feature type="non-terminal residue" evidence="4">
    <location>
        <position position="194"/>
    </location>
</feature>
<keyword evidence="2" id="KW-0677">Repeat</keyword>
<evidence type="ECO:0000313" key="5">
    <source>
        <dbReference type="Proteomes" id="UP000023152"/>
    </source>
</evidence>
<dbReference type="Gene3D" id="2.130.10.10">
    <property type="entry name" value="YVTN repeat-like/Quinoprotein amine dehydrogenase"/>
    <property type="match status" value="1"/>
</dbReference>
<dbReference type="PANTHER" id="PTHR19879:SF9">
    <property type="entry name" value="TRANSCRIPTION INITIATION FACTOR TFIID SUBUNIT 5"/>
    <property type="match status" value="1"/>
</dbReference>
<gene>
    <name evidence="4" type="ORF">RFI_38965</name>
</gene>
<evidence type="ECO:0000256" key="2">
    <source>
        <dbReference type="ARBA" id="ARBA00022737"/>
    </source>
</evidence>
<dbReference type="PROSITE" id="PS00678">
    <property type="entry name" value="WD_REPEATS_1"/>
    <property type="match status" value="2"/>
</dbReference>
<protein>
    <submittedName>
        <fullName evidence="4">Uncharacterized protein</fullName>
    </submittedName>
</protein>
<evidence type="ECO:0000313" key="4">
    <source>
        <dbReference type="EMBL" id="ETN98527.1"/>
    </source>
</evidence>
<name>X6L917_RETFI</name>
<feature type="non-terminal residue" evidence="4">
    <location>
        <position position="1"/>
    </location>
</feature>
<evidence type="ECO:0000256" key="3">
    <source>
        <dbReference type="PROSITE-ProRule" id="PRU00221"/>
    </source>
</evidence>
<dbReference type="InterPro" id="IPR001680">
    <property type="entry name" value="WD40_rpt"/>
</dbReference>
<proteinExistence type="predicted"/>
<dbReference type="PROSITE" id="PS50082">
    <property type="entry name" value="WD_REPEATS_2"/>
    <property type="match status" value="3"/>
</dbReference>
<dbReference type="InterPro" id="IPR036322">
    <property type="entry name" value="WD40_repeat_dom_sf"/>
</dbReference>
<dbReference type="Proteomes" id="UP000023152">
    <property type="component" value="Unassembled WGS sequence"/>
</dbReference>